<accession>A0A8J1Y0I0</accession>
<feature type="compositionally biased region" description="Basic and acidic residues" evidence="2">
    <location>
        <begin position="147"/>
        <end position="156"/>
    </location>
</feature>
<dbReference type="EMBL" id="CAIIXF020000001">
    <property type="protein sequence ID" value="CAH1773508.1"/>
    <property type="molecule type" value="Genomic_DNA"/>
</dbReference>
<feature type="transmembrane region" description="Helical" evidence="3">
    <location>
        <begin position="55"/>
        <end position="74"/>
    </location>
</feature>
<evidence type="ECO:0000256" key="1">
    <source>
        <dbReference type="SAM" id="Coils"/>
    </source>
</evidence>
<feature type="region of interest" description="Disordered" evidence="2">
    <location>
        <begin position="102"/>
        <end position="170"/>
    </location>
</feature>
<dbReference type="Pfam" id="PF13181">
    <property type="entry name" value="TPR_8"/>
    <property type="match status" value="1"/>
</dbReference>
<dbReference type="PANTHER" id="PTHR12366:SF29">
    <property type="entry name" value="ASPARTYL BETA-HYDROXYLASE, ISOFORM L"/>
    <property type="match status" value="1"/>
</dbReference>
<keyword evidence="5" id="KW-1185">Reference proteome</keyword>
<sequence>MGSKKRQDASKKGTEKSSKKDTTQKSQPSTPSNNSKRKSESAKDTSQTAGSSTRIFIVLLILGTLTAGTVYVYINNIGDSQIILGNFRESIEASFTSIFKSTPEKQTAKQPDKKQTSKQADKKQTKKDNAAEKENKPTKPSTQESEASNKAKESKPYAKASITNSADQNIQKELDTADDLVQRKPNDAIKKYDALLQRYPQSPRAIFGKAEALSRLAELERSNRFLEQSINQYQKVLDVLDVPDELFKKAARTCRDKMQFRGWMGKAVKVMQQASLKFFTDNALRNELGVAYLMMGRNENARGVFQQVVDQEPHNGYALVHLAFVVKTMDLNYEKAIPMFIEGLESGDEGTDDGRFYFHLGEALQRLNRTEEAYEWYQKGADRGHFKSAYQRSLYNINSLTSQAWWDPQKTKYHTYIKYLETVIVDMTQVNKNNAMACYSNMKTNNADLDQHCQHMNKNFSLG</sequence>
<dbReference type="InterPro" id="IPR019734">
    <property type="entry name" value="TPR_rpt"/>
</dbReference>
<dbReference type="PANTHER" id="PTHR12366">
    <property type="entry name" value="ASPARTYL/ASPARAGINYL BETA-HYDROXYLASE"/>
    <property type="match status" value="1"/>
</dbReference>
<dbReference type="AlphaFoldDB" id="A0A8J1Y0I0"/>
<evidence type="ECO:0000313" key="5">
    <source>
        <dbReference type="Proteomes" id="UP000749559"/>
    </source>
</evidence>
<dbReference type="GO" id="GO:0062101">
    <property type="term" value="F:peptidyl-aspartic acid 3-dioxygenase activity"/>
    <property type="evidence" value="ECO:0007669"/>
    <property type="project" value="InterPro"/>
</dbReference>
<evidence type="ECO:0000313" key="4">
    <source>
        <dbReference type="EMBL" id="CAH1773508.1"/>
    </source>
</evidence>
<dbReference type="Pfam" id="PF13174">
    <property type="entry name" value="TPR_6"/>
    <property type="match status" value="1"/>
</dbReference>
<evidence type="ECO:0000256" key="2">
    <source>
        <dbReference type="SAM" id="MobiDB-lite"/>
    </source>
</evidence>
<organism evidence="4 5">
    <name type="scientific">Owenia fusiformis</name>
    <name type="common">Polychaete worm</name>
    <dbReference type="NCBI Taxonomy" id="6347"/>
    <lineage>
        <taxon>Eukaryota</taxon>
        <taxon>Metazoa</taxon>
        <taxon>Spiralia</taxon>
        <taxon>Lophotrochozoa</taxon>
        <taxon>Annelida</taxon>
        <taxon>Polychaeta</taxon>
        <taxon>Sedentaria</taxon>
        <taxon>Canalipalpata</taxon>
        <taxon>Sabellida</taxon>
        <taxon>Oweniida</taxon>
        <taxon>Oweniidae</taxon>
        <taxon>Owenia</taxon>
    </lineage>
</organism>
<feature type="compositionally biased region" description="Basic and acidic residues" evidence="2">
    <location>
        <begin position="1"/>
        <end position="23"/>
    </location>
</feature>
<dbReference type="InterPro" id="IPR011990">
    <property type="entry name" value="TPR-like_helical_dom_sf"/>
</dbReference>
<name>A0A8J1Y0I0_OWEFU</name>
<proteinExistence type="predicted"/>
<keyword evidence="1" id="KW-0175">Coiled coil</keyword>
<keyword evidence="3" id="KW-1133">Transmembrane helix</keyword>
<keyword evidence="3" id="KW-0812">Transmembrane</keyword>
<dbReference type="Pfam" id="PF13432">
    <property type="entry name" value="TPR_16"/>
    <property type="match status" value="1"/>
</dbReference>
<reference evidence="4" key="1">
    <citation type="submission" date="2022-03" db="EMBL/GenBank/DDBJ databases">
        <authorList>
            <person name="Martin C."/>
        </authorList>
    </citation>
    <scope>NUCLEOTIDE SEQUENCE</scope>
</reference>
<feature type="compositionally biased region" description="Basic and acidic residues" evidence="2">
    <location>
        <begin position="102"/>
        <end position="137"/>
    </location>
</feature>
<dbReference type="Proteomes" id="UP000749559">
    <property type="component" value="Unassembled WGS sequence"/>
</dbReference>
<dbReference type="OrthoDB" id="438431at2759"/>
<dbReference type="InterPro" id="IPR039038">
    <property type="entry name" value="ASPH"/>
</dbReference>
<feature type="region of interest" description="Disordered" evidence="2">
    <location>
        <begin position="1"/>
        <end position="49"/>
    </location>
</feature>
<keyword evidence="3" id="KW-0472">Membrane</keyword>
<dbReference type="GO" id="GO:0005783">
    <property type="term" value="C:endoplasmic reticulum"/>
    <property type="evidence" value="ECO:0007669"/>
    <property type="project" value="TreeGrafter"/>
</dbReference>
<dbReference type="SUPFAM" id="SSF48452">
    <property type="entry name" value="TPR-like"/>
    <property type="match status" value="1"/>
</dbReference>
<protein>
    <submittedName>
        <fullName evidence="4">Uncharacterized protein</fullName>
    </submittedName>
</protein>
<feature type="coiled-coil region" evidence="1">
    <location>
        <begin position="209"/>
        <end position="236"/>
    </location>
</feature>
<gene>
    <name evidence="4" type="ORF">OFUS_LOCUS1097</name>
</gene>
<comment type="caution">
    <text evidence="4">The sequence shown here is derived from an EMBL/GenBank/DDBJ whole genome shotgun (WGS) entry which is preliminary data.</text>
</comment>
<dbReference type="SMART" id="SM00028">
    <property type="entry name" value="TPR"/>
    <property type="match status" value="3"/>
</dbReference>
<evidence type="ECO:0000256" key="3">
    <source>
        <dbReference type="SAM" id="Phobius"/>
    </source>
</evidence>
<dbReference type="PROSITE" id="PS50005">
    <property type="entry name" value="TPR"/>
    <property type="match status" value="1"/>
</dbReference>
<dbReference type="Gene3D" id="1.25.40.10">
    <property type="entry name" value="Tetratricopeptide repeat domain"/>
    <property type="match status" value="2"/>
</dbReference>